<keyword evidence="2" id="KW-0472">Membrane</keyword>
<gene>
    <name evidence="3" type="ORF">HG66A1_51530</name>
</gene>
<reference evidence="3 4" key="1">
    <citation type="submission" date="2019-02" db="EMBL/GenBank/DDBJ databases">
        <title>Deep-cultivation of Planctomycetes and their phenomic and genomic characterization uncovers novel biology.</title>
        <authorList>
            <person name="Wiegand S."/>
            <person name="Jogler M."/>
            <person name="Boedeker C."/>
            <person name="Pinto D."/>
            <person name="Vollmers J."/>
            <person name="Rivas-Marin E."/>
            <person name="Kohn T."/>
            <person name="Peeters S.H."/>
            <person name="Heuer A."/>
            <person name="Rast P."/>
            <person name="Oberbeckmann S."/>
            <person name="Bunk B."/>
            <person name="Jeske O."/>
            <person name="Meyerdierks A."/>
            <person name="Storesund J.E."/>
            <person name="Kallscheuer N."/>
            <person name="Luecker S."/>
            <person name="Lage O.M."/>
            <person name="Pohl T."/>
            <person name="Merkel B.J."/>
            <person name="Hornburger P."/>
            <person name="Mueller R.-W."/>
            <person name="Bruemmer F."/>
            <person name="Labrenz M."/>
            <person name="Spormann A.M."/>
            <person name="Op den Camp H."/>
            <person name="Overmann J."/>
            <person name="Amann R."/>
            <person name="Jetten M.S.M."/>
            <person name="Mascher T."/>
            <person name="Medema M.H."/>
            <person name="Devos D.P."/>
            <person name="Kaster A.-K."/>
            <person name="Ovreas L."/>
            <person name="Rohde M."/>
            <person name="Galperin M.Y."/>
            <person name="Jogler C."/>
        </authorList>
    </citation>
    <scope>NUCLEOTIDE SEQUENCE [LARGE SCALE GENOMIC DNA]</scope>
    <source>
        <strain evidence="3 4">HG66A1</strain>
    </source>
</reference>
<keyword evidence="2" id="KW-1133">Transmembrane helix</keyword>
<organism evidence="3 4">
    <name type="scientific">Gimesia chilikensis</name>
    <dbReference type="NCBI Taxonomy" id="2605989"/>
    <lineage>
        <taxon>Bacteria</taxon>
        <taxon>Pseudomonadati</taxon>
        <taxon>Planctomycetota</taxon>
        <taxon>Planctomycetia</taxon>
        <taxon>Planctomycetales</taxon>
        <taxon>Planctomycetaceae</taxon>
        <taxon>Gimesia</taxon>
    </lineage>
</organism>
<dbReference type="Proteomes" id="UP000320421">
    <property type="component" value="Chromosome"/>
</dbReference>
<evidence type="ECO:0000313" key="4">
    <source>
        <dbReference type="Proteomes" id="UP000320421"/>
    </source>
</evidence>
<keyword evidence="2" id="KW-0812">Transmembrane</keyword>
<evidence type="ECO:0000256" key="2">
    <source>
        <dbReference type="SAM" id="Phobius"/>
    </source>
</evidence>
<dbReference type="OrthoDB" id="292174at2"/>
<protein>
    <submittedName>
        <fullName evidence="3">Uncharacterized protein</fullName>
    </submittedName>
</protein>
<feature type="transmembrane region" description="Helical" evidence="2">
    <location>
        <begin position="78"/>
        <end position="97"/>
    </location>
</feature>
<feature type="transmembrane region" description="Helical" evidence="2">
    <location>
        <begin position="103"/>
        <end position="124"/>
    </location>
</feature>
<evidence type="ECO:0000256" key="1">
    <source>
        <dbReference type="SAM" id="MobiDB-lite"/>
    </source>
</evidence>
<feature type="region of interest" description="Disordered" evidence="1">
    <location>
        <begin position="153"/>
        <end position="175"/>
    </location>
</feature>
<name>A0A517PVD2_9PLAN</name>
<proteinExistence type="predicted"/>
<dbReference type="RefSeq" id="WP_145190597.1">
    <property type="nucleotide sequence ID" value="NZ_CP036266.1"/>
</dbReference>
<accession>A0A517PVD2</accession>
<feature type="transmembrane region" description="Helical" evidence="2">
    <location>
        <begin position="20"/>
        <end position="42"/>
    </location>
</feature>
<dbReference type="AlphaFoldDB" id="A0A517PVD2"/>
<keyword evidence="4" id="KW-1185">Reference proteome</keyword>
<sequence length="175" mass="19965">MATFQQIKGVPPSTLKDVPIVADTIPGIIVGTLLVLFGAGLIQLHRTSWFHRQHDDELSDDDYQFFSKQYRRRMQTSGLLILIGFLIVIGDAPYMPWKTYPGLFAVYWGGILLIAFWVILSAIADMSASRVRSTTLISRIQDQQRILEKQLTELRQKQHRKSESSEKENNDQSDA</sequence>
<evidence type="ECO:0000313" key="3">
    <source>
        <dbReference type="EMBL" id="QDT23336.1"/>
    </source>
</evidence>
<dbReference type="EMBL" id="CP036266">
    <property type="protein sequence ID" value="QDT23336.1"/>
    <property type="molecule type" value="Genomic_DNA"/>
</dbReference>